<reference evidence="5 6" key="1">
    <citation type="submission" date="2019-10" db="EMBL/GenBank/DDBJ databases">
        <title>Assembly and Annotation for the nematode Trichostrongylus colubriformis.</title>
        <authorList>
            <person name="Martin J."/>
        </authorList>
    </citation>
    <scope>NUCLEOTIDE SEQUENCE [LARGE SCALE GENOMIC DNA]</scope>
    <source>
        <strain evidence="5">G859</strain>
        <tissue evidence="5">Whole worm</tissue>
    </source>
</reference>
<dbReference type="InterPro" id="IPR045573">
    <property type="entry name" value="Fut8_N_cat"/>
</dbReference>
<keyword evidence="2 3" id="KW-0808">Transferase</keyword>
<name>A0AAN8J0I2_TRICO</name>
<feature type="domain" description="GT23" evidence="4">
    <location>
        <begin position="68"/>
        <end position="300"/>
    </location>
</feature>
<gene>
    <name evidence="5" type="ORF">GCK32_013909</name>
</gene>
<dbReference type="Gene3D" id="3.40.50.11350">
    <property type="match status" value="1"/>
</dbReference>
<sequence>MKKFSKLKLKDDVIRRHTENQFFSLLATASNLSEADGAASWRKRSLQAITDVIQAKIHKMQHPDDCGKARILLCNLDKQCGFGCQLHHVAYCFVTAFGSERTMVFNGDGNTWRYSRKGWTGAFLPITSCKQEDIGSERVPAYTLKSTERVVQLGIVDGLTNKPAFLPLSIPKSLAIALLKLHSNPPAFFISQFLWYLMRSGQELKKALNISLSMIPFDKGPVVGLQIRRTDKVGTEAAFHSVEEYMLWTERWFKIEDRKQGHNVTRRVFVATDDPSVLPEIKEKWVLVRHGLGFDRICSL</sequence>
<evidence type="ECO:0000313" key="5">
    <source>
        <dbReference type="EMBL" id="KAK5972124.1"/>
    </source>
</evidence>
<feature type="region of interest" description="Important for donor substrate binding" evidence="3">
    <location>
        <begin position="228"/>
        <end position="229"/>
    </location>
</feature>
<keyword evidence="1 3" id="KW-0328">Glycosyltransferase</keyword>
<evidence type="ECO:0000259" key="4">
    <source>
        <dbReference type="PROSITE" id="PS51659"/>
    </source>
</evidence>
<organism evidence="5 6">
    <name type="scientific">Trichostrongylus colubriformis</name>
    <name type="common">Black scour worm</name>
    <dbReference type="NCBI Taxonomy" id="6319"/>
    <lineage>
        <taxon>Eukaryota</taxon>
        <taxon>Metazoa</taxon>
        <taxon>Ecdysozoa</taxon>
        <taxon>Nematoda</taxon>
        <taxon>Chromadorea</taxon>
        <taxon>Rhabditida</taxon>
        <taxon>Rhabditina</taxon>
        <taxon>Rhabditomorpha</taxon>
        <taxon>Strongyloidea</taxon>
        <taxon>Trichostrongylidae</taxon>
        <taxon>Trichostrongylus</taxon>
    </lineage>
</organism>
<evidence type="ECO:0000313" key="6">
    <source>
        <dbReference type="Proteomes" id="UP001331761"/>
    </source>
</evidence>
<dbReference type="Pfam" id="PF19745">
    <property type="entry name" value="FUT8_N_cat"/>
    <property type="match status" value="1"/>
</dbReference>
<protein>
    <submittedName>
        <fullName evidence="5">Fucosyltransferase 8</fullName>
    </submittedName>
</protein>
<evidence type="ECO:0000256" key="1">
    <source>
        <dbReference type="ARBA" id="ARBA00022676"/>
    </source>
</evidence>
<accession>A0AAN8J0I2</accession>
<proteinExistence type="inferred from homology"/>
<evidence type="ECO:0000256" key="2">
    <source>
        <dbReference type="ARBA" id="ARBA00022679"/>
    </source>
</evidence>
<dbReference type="AlphaFoldDB" id="A0AAN8J0I2"/>
<keyword evidence="6" id="KW-1185">Reference proteome</keyword>
<comment type="caution">
    <text evidence="5">The sequence shown here is derived from an EMBL/GenBank/DDBJ whole genome shotgun (WGS) entry which is preliminary data.</text>
</comment>
<feature type="non-terminal residue" evidence="5">
    <location>
        <position position="300"/>
    </location>
</feature>
<dbReference type="InterPro" id="IPR027350">
    <property type="entry name" value="GT23_dom"/>
</dbReference>
<comment type="similarity">
    <text evidence="3">Belongs to the glycosyltransferase 23 family.</text>
</comment>
<dbReference type="GO" id="GO:0006487">
    <property type="term" value="P:protein N-linked glycosylation"/>
    <property type="evidence" value="ECO:0007669"/>
    <property type="project" value="TreeGrafter"/>
</dbReference>
<dbReference type="GO" id="GO:0046921">
    <property type="term" value="F:alpha-(1-&gt;6)-fucosyltransferase activity"/>
    <property type="evidence" value="ECO:0007669"/>
    <property type="project" value="TreeGrafter"/>
</dbReference>
<dbReference type="Proteomes" id="UP001331761">
    <property type="component" value="Unassembled WGS sequence"/>
</dbReference>
<dbReference type="PROSITE" id="PS51659">
    <property type="entry name" value="GT23"/>
    <property type="match status" value="1"/>
</dbReference>
<dbReference type="PANTHER" id="PTHR13132">
    <property type="entry name" value="ALPHA- 1,6 -FUCOSYLTRANSFERASE"/>
    <property type="match status" value="1"/>
</dbReference>
<dbReference type="PANTHER" id="PTHR13132:SF29">
    <property type="entry name" value="ALPHA-(1,6)-FUCOSYLTRANSFERASE"/>
    <property type="match status" value="1"/>
</dbReference>
<dbReference type="EMBL" id="WIXE01017003">
    <property type="protein sequence ID" value="KAK5972124.1"/>
    <property type="molecule type" value="Genomic_DNA"/>
</dbReference>
<evidence type="ECO:0000256" key="3">
    <source>
        <dbReference type="PROSITE-ProRule" id="PRU00992"/>
    </source>
</evidence>